<dbReference type="SUPFAM" id="SSF55729">
    <property type="entry name" value="Acyl-CoA N-acyltransferases (Nat)"/>
    <property type="match status" value="1"/>
</dbReference>
<dbReference type="CDD" id="cd04301">
    <property type="entry name" value="NAT_SF"/>
    <property type="match status" value="1"/>
</dbReference>
<sequence length="244" mass="25287">MSDDLLARAQRLWTVLAGVPSTAYPGAPVTVEVAPGSGLCPPGWAGVVRLGDTALLTAPTEAVAEQLRRAAAVLTAAALADPLRLGALAPPREVLGPARLGYLSAELFRPVTGPARAVVALPAGHRAIQELLARAGQEDRDECGLADVTSPVFTVVDGERADGAPVAVAACGYRSWPGGAAHLCVLTDPAHRSRGLARQVASAAVTHALEAGLLPQWRARPAASRRVARALGFRELGEQLSLRY</sequence>
<reference evidence="2 3" key="1">
    <citation type="journal article" date="2019" name="Int. J. Syst. Evol. Microbiol.">
        <title>The Global Catalogue of Microorganisms (GCM) 10K type strain sequencing project: providing services to taxonomists for standard genome sequencing and annotation.</title>
        <authorList>
            <consortium name="The Broad Institute Genomics Platform"/>
            <consortium name="The Broad Institute Genome Sequencing Center for Infectious Disease"/>
            <person name="Wu L."/>
            <person name="Ma J."/>
        </authorList>
    </citation>
    <scope>NUCLEOTIDE SEQUENCE [LARGE SCALE GENOMIC DNA]</scope>
    <source>
        <strain evidence="2 3">JCM 13004</strain>
    </source>
</reference>
<dbReference type="InterPro" id="IPR000182">
    <property type="entry name" value="GNAT_dom"/>
</dbReference>
<evidence type="ECO:0000259" key="1">
    <source>
        <dbReference type="PROSITE" id="PS51186"/>
    </source>
</evidence>
<dbReference type="InterPro" id="IPR016181">
    <property type="entry name" value="Acyl_CoA_acyltransferase"/>
</dbReference>
<evidence type="ECO:0000313" key="2">
    <source>
        <dbReference type="EMBL" id="GAA1070740.1"/>
    </source>
</evidence>
<dbReference type="RefSeq" id="WP_344447143.1">
    <property type="nucleotide sequence ID" value="NZ_BAAALF010000405.1"/>
</dbReference>
<dbReference type="InterPro" id="IPR027365">
    <property type="entry name" value="GNAT_acetyltra_YdfB-like"/>
</dbReference>
<feature type="domain" description="N-acetyltransferase" evidence="1">
    <location>
        <begin position="106"/>
        <end position="244"/>
    </location>
</feature>
<proteinExistence type="predicted"/>
<organism evidence="2 3">
    <name type="scientific">Kitasatospora nipponensis</name>
    <dbReference type="NCBI Taxonomy" id="258049"/>
    <lineage>
        <taxon>Bacteria</taxon>
        <taxon>Bacillati</taxon>
        <taxon>Actinomycetota</taxon>
        <taxon>Actinomycetes</taxon>
        <taxon>Kitasatosporales</taxon>
        <taxon>Streptomycetaceae</taxon>
        <taxon>Kitasatospora</taxon>
    </lineage>
</organism>
<name>A0ABN1TA24_9ACTN</name>
<dbReference type="Gene3D" id="3.40.630.30">
    <property type="match status" value="1"/>
</dbReference>
<dbReference type="EMBL" id="BAAALF010000405">
    <property type="protein sequence ID" value="GAA1070740.1"/>
    <property type="molecule type" value="Genomic_DNA"/>
</dbReference>
<protein>
    <recommendedName>
        <fullName evidence="1">N-acetyltransferase domain-containing protein</fullName>
    </recommendedName>
</protein>
<evidence type="ECO:0000313" key="3">
    <source>
        <dbReference type="Proteomes" id="UP001500037"/>
    </source>
</evidence>
<comment type="caution">
    <text evidence="2">The sequence shown here is derived from an EMBL/GenBank/DDBJ whole genome shotgun (WGS) entry which is preliminary data.</text>
</comment>
<accession>A0ABN1TA24</accession>
<dbReference type="Pfam" id="PF12746">
    <property type="entry name" value="GNAT_acetyltran"/>
    <property type="match status" value="1"/>
</dbReference>
<keyword evidence="3" id="KW-1185">Reference proteome</keyword>
<gene>
    <name evidence="2" type="ORF">GCM10009665_78460</name>
</gene>
<dbReference type="PROSITE" id="PS51186">
    <property type="entry name" value="GNAT"/>
    <property type="match status" value="1"/>
</dbReference>
<dbReference type="Proteomes" id="UP001500037">
    <property type="component" value="Unassembled WGS sequence"/>
</dbReference>